<dbReference type="AlphaFoldDB" id="A0A839ERG2"/>
<gene>
    <name evidence="1" type="ORF">FHW16_002745</name>
</gene>
<organism evidence="1 2">
    <name type="scientific">Phyllobacterium myrsinacearum</name>
    <dbReference type="NCBI Taxonomy" id="28101"/>
    <lineage>
        <taxon>Bacteria</taxon>
        <taxon>Pseudomonadati</taxon>
        <taxon>Pseudomonadota</taxon>
        <taxon>Alphaproteobacteria</taxon>
        <taxon>Hyphomicrobiales</taxon>
        <taxon>Phyllobacteriaceae</taxon>
        <taxon>Phyllobacterium</taxon>
    </lineage>
</organism>
<dbReference type="EMBL" id="JACGXN010000003">
    <property type="protein sequence ID" value="MBA8879027.1"/>
    <property type="molecule type" value="Genomic_DNA"/>
</dbReference>
<reference evidence="1 2" key="1">
    <citation type="submission" date="2020-07" db="EMBL/GenBank/DDBJ databases">
        <title>Genomic Encyclopedia of Type Strains, Phase IV (KMG-V): Genome sequencing to study the core and pangenomes of soil and plant-associated prokaryotes.</title>
        <authorList>
            <person name="Whitman W."/>
        </authorList>
    </citation>
    <scope>NUCLEOTIDE SEQUENCE [LARGE SCALE GENOMIC DNA]</scope>
    <source>
        <strain evidence="1 2">AN3</strain>
    </source>
</reference>
<accession>A0A839ERG2</accession>
<protein>
    <submittedName>
        <fullName evidence="1">Uncharacterized protein</fullName>
    </submittedName>
</protein>
<keyword evidence="2" id="KW-1185">Reference proteome</keyword>
<comment type="caution">
    <text evidence="1">The sequence shown here is derived from an EMBL/GenBank/DDBJ whole genome shotgun (WGS) entry which is preliminary data.</text>
</comment>
<name>A0A839ERG2_9HYPH</name>
<sequence length="46" mass="4972">MPKKNQDRGLLPFQLAIAAMAKPTIINDNTALMTGAISGFKSVFLH</sequence>
<evidence type="ECO:0000313" key="1">
    <source>
        <dbReference type="EMBL" id="MBA8879027.1"/>
    </source>
</evidence>
<dbReference type="RefSeq" id="WP_182549699.1">
    <property type="nucleotide sequence ID" value="NZ_JACGXN010000003.1"/>
</dbReference>
<evidence type="ECO:0000313" key="2">
    <source>
        <dbReference type="Proteomes" id="UP000549052"/>
    </source>
</evidence>
<dbReference type="Proteomes" id="UP000549052">
    <property type="component" value="Unassembled WGS sequence"/>
</dbReference>
<proteinExistence type="predicted"/>